<keyword evidence="3" id="KW-1185">Reference proteome</keyword>
<name>A0A5B9M7K8_9BACT</name>
<evidence type="ECO:0000313" key="3">
    <source>
        <dbReference type="Proteomes" id="UP000321353"/>
    </source>
</evidence>
<evidence type="ECO:0000313" key="2">
    <source>
        <dbReference type="EMBL" id="QEF96126.1"/>
    </source>
</evidence>
<sequence>MAACATASERSPARKSASISAARSSPRSDRNVRSTSESPINGSRAASVVAEAAVCKSPNRLRKLSGNPDTSAVGSMLANSEPRSGDVPIVPLPVNGSIVTFRCSASAVWPAGYAMGRSAVACPVTVELTVETRICDASHLPPAIVGNENATPASPPWPSSKCKLPPATSRFKGPTMASKLTPFWAKCSPTAAVESSWT</sequence>
<dbReference type="EMBL" id="CP036264">
    <property type="protein sequence ID" value="QEF96126.1"/>
    <property type="molecule type" value="Genomic_DNA"/>
</dbReference>
<dbReference type="KEGG" id="smam:Mal15_01520"/>
<organism evidence="2 3">
    <name type="scientific">Stieleria maiorica</name>
    <dbReference type="NCBI Taxonomy" id="2795974"/>
    <lineage>
        <taxon>Bacteria</taxon>
        <taxon>Pseudomonadati</taxon>
        <taxon>Planctomycetota</taxon>
        <taxon>Planctomycetia</taxon>
        <taxon>Pirellulales</taxon>
        <taxon>Pirellulaceae</taxon>
        <taxon>Stieleria</taxon>
    </lineage>
</organism>
<evidence type="ECO:0000256" key="1">
    <source>
        <dbReference type="SAM" id="MobiDB-lite"/>
    </source>
</evidence>
<proteinExistence type="predicted"/>
<feature type="compositionally biased region" description="Low complexity" evidence="1">
    <location>
        <begin position="14"/>
        <end position="25"/>
    </location>
</feature>
<dbReference type="AlphaFoldDB" id="A0A5B9M7K8"/>
<gene>
    <name evidence="2" type="ORF">Mal15_01520</name>
</gene>
<reference evidence="2 3" key="1">
    <citation type="submission" date="2019-02" db="EMBL/GenBank/DDBJ databases">
        <title>Planctomycetal bacteria perform biofilm scaping via a novel small molecule.</title>
        <authorList>
            <person name="Jeske O."/>
            <person name="Boedeker C."/>
            <person name="Wiegand S."/>
            <person name="Breitling P."/>
            <person name="Kallscheuer N."/>
            <person name="Jogler M."/>
            <person name="Rohde M."/>
            <person name="Petersen J."/>
            <person name="Medema M.H."/>
            <person name="Surup F."/>
            <person name="Jogler C."/>
        </authorList>
    </citation>
    <scope>NUCLEOTIDE SEQUENCE [LARGE SCALE GENOMIC DNA]</scope>
    <source>
        <strain evidence="2 3">Mal15</strain>
    </source>
</reference>
<dbReference type="Proteomes" id="UP000321353">
    <property type="component" value="Chromosome"/>
</dbReference>
<protein>
    <submittedName>
        <fullName evidence="2">Uncharacterized protein</fullName>
    </submittedName>
</protein>
<feature type="region of interest" description="Disordered" evidence="1">
    <location>
        <begin position="1"/>
        <end position="46"/>
    </location>
</feature>
<accession>A0A5B9M7K8</accession>